<feature type="domain" description="RNA polymerase II assembly factor Rtp1 C-terminal" evidence="3">
    <location>
        <begin position="553"/>
        <end position="660"/>
    </location>
</feature>
<organism evidence="4 5">
    <name type="scientific">Uncinula necator</name>
    <name type="common">Grape powdery mildew</name>
    <dbReference type="NCBI Taxonomy" id="52586"/>
    <lineage>
        <taxon>Eukaryota</taxon>
        <taxon>Fungi</taxon>
        <taxon>Dikarya</taxon>
        <taxon>Ascomycota</taxon>
        <taxon>Pezizomycotina</taxon>
        <taxon>Leotiomycetes</taxon>
        <taxon>Erysiphales</taxon>
        <taxon>Erysiphaceae</taxon>
        <taxon>Erysiphe</taxon>
    </lineage>
</organism>
<dbReference type="InterPro" id="IPR016024">
    <property type="entry name" value="ARM-type_fold"/>
</dbReference>
<name>A0A0B1PDH1_UNCNE</name>
<comment type="caution">
    <text evidence="4">The sequence shown here is derived from an EMBL/GenBank/DDBJ whole genome shotgun (WGS) entry which is preliminary data.</text>
</comment>
<dbReference type="AlphaFoldDB" id="A0A0B1PDH1"/>
<evidence type="ECO:0000259" key="3">
    <source>
        <dbReference type="Pfam" id="PF10363"/>
    </source>
</evidence>
<dbReference type="Pfam" id="PF10304">
    <property type="entry name" value="RTP1_C2"/>
    <property type="match status" value="1"/>
</dbReference>
<evidence type="ECO:0000259" key="2">
    <source>
        <dbReference type="Pfam" id="PF10304"/>
    </source>
</evidence>
<sequence>MTSAGENKQSSLISKILQSAKQAFDTSTRADLQSQNLQNFNSLIEGIPTQALLPALNLLVQPGRIPERLRENLISTLAQVPLRANGVQDTIEFILSIHPSTNSINATSTGRTSFITHDALNAISRLLSSHPATISAEAWFNGIAPQLLYLLLGNEGQDLDKVVAYVIGFGILGRKQYGSPGSPGWRAIIEPIYKDISPSNAIVKARSQNFISPDGTEYVELRKVVSTPLNLKNSLKRITSLVTFHPHPFLAGRILSPILYSLWTLSCWPNGNELTENSYRKPAKKLLKMLLHLSSNNKDKTHKSLLNTILENIICERQNEILKRGWKFASVEDGGIQIEIISASNQIIDDIDLQSMNNAIDFFISLLRENTQMSSEVSVLFASLGSKWLAENSEESHILKTSSNQKSMEELDNERVHLIELNVLQKLITELPEKLIENSKQLLEFTYHILNCSNESNYSEANYDAIPIALSLLNVTITATSFRITTKNRPLIEMIEKALKTLDERDLGETSRTARNLLMLISLRDTVNSPEPDRSPKEILLMDQHLEDKKTYNLALSYITSPESPPPVRVQGLELLSSLLEVNSPIIDVPSFVTILTSILVDEEEYVHLRVIKLLVQLSHKHPKTTIRDIIDRYVDPNEECELDQRLRLGEALHQILQSNTSFFSDEIGKFLCEALLFVGSRRGTRPKTKERHEKATNKRKIEAEKAWGGPLPQLDQEIDFAYDEDFAINFQIVSGWESCRGTEDIRIRSSAITILGAALKANLQSIKSQLVSAALDLSIHILSLERDIEKSILRRAAVVLVMNFLQALDSAKADKQSLKFGLTDHGLADVRRIMKYAERTDNDNLVREHCKTVIESLESWSLANSLLPFQQQSASIQYIVGLPLLSNTTNTLKNSRPNIVEVE</sequence>
<keyword evidence="5" id="KW-1185">Reference proteome</keyword>
<dbReference type="PANTHER" id="PTHR20959">
    <property type="entry name" value="TRANSPORT AND GOLGI ORGANIZATION PROTEIN 6 FAMILY MEMBER"/>
    <property type="match status" value="1"/>
</dbReference>
<dbReference type="InterPro" id="IPR039600">
    <property type="entry name" value="TANGO6/Rtp1"/>
</dbReference>
<evidence type="ECO:0000313" key="4">
    <source>
        <dbReference type="EMBL" id="KHJ35390.1"/>
    </source>
</evidence>
<feature type="domain" description="RNA polymerase II assembly factor Rtp1 C-terminal" evidence="2">
    <location>
        <begin position="829"/>
        <end position="859"/>
    </location>
</feature>
<gene>
    <name evidence="4" type="ORF">EV44_g0668</name>
</gene>
<dbReference type="Pfam" id="PF10363">
    <property type="entry name" value="RTP1_C1"/>
    <property type="match status" value="1"/>
</dbReference>
<evidence type="ECO:0000256" key="1">
    <source>
        <dbReference type="ARBA" id="ARBA00005724"/>
    </source>
</evidence>
<reference evidence="4 5" key="1">
    <citation type="journal article" date="2014" name="BMC Genomics">
        <title>Adaptive genomic structural variation in the grape powdery mildew pathogen, Erysiphe necator.</title>
        <authorList>
            <person name="Jones L."/>
            <person name="Riaz S."/>
            <person name="Morales-Cruz A."/>
            <person name="Amrine K.C."/>
            <person name="McGuire B."/>
            <person name="Gubler W.D."/>
            <person name="Walker M.A."/>
            <person name="Cantu D."/>
        </authorList>
    </citation>
    <scope>NUCLEOTIDE SEQUENCE [LARGE SCALE GENOMIC DNA]</scope>
    <source>
        <strain evidence="5">c</strain>
    </source>
</reference>
<dbReference type="HOGENOM" id="CLU_006300_0_0_1"/>
<comment type="similarity">
    <text evidence="1">Belongs to the Tango6 family.</text>
</comment>
<dbReference type="Proteomes" id="UP000030854">
    <property type="component" value="Unassembled WGS sequence"/>
</dbReference>
<dbReference type="EMBL" id="JNVN01000418">
    <property type="protein sequence ID" value="KHJ35390.1"/>
    <property type="molecule type" value="Genomic_DNA"/>
</dbReference>
<protein>
    <submittedName>
        <fullName evidence="4">Uncharacterized protein</fullName>
    </submittedName>
</protein>
<dbReference type="PANTHER" id="PTHR20959:SF1">
    <property type="entry name" value="TRANSPORT AND GOLGI ORGANIZATION PROTEIN 6 HOMOLOG"/>
    <property type="match status" value="1"/>
</dbReference>
<accession>A0A0B1PDH1</accession>
<dbReference type="OMA" id="KRAYGAP"/>
<proteinExistence type="inferred from homology"/>
<evidence type="ECO:0000313" key="5">
    <source>
        <dbReference type="Proteomes" id="UP000030854"/>
    </source>
</evidence>
<dbReference type="InterPro" id="IPR019451">
    <property type="entry name" value="Rtp1_C1"/>
</dbReference>
<dbReference type="GO" id="GO:0009306">
    <property type="term" value="P:protein secretion"/>
    <property type="evidence" value="ECO:0007669"/>
    <property type="project" value="TreeGrafter"/>
</dbReference>
<dbReference type="STRING" id="52586.A0A0B1PDH1"/>
<dbReference type="SUPFAM" id="SSF48371">
    <property type="entry name" value="ARM repeat"/>
    <property type="match status" value="1"/>
</dbReference>
<dbReference type="InterPro" id="IPR019414">
    <property type="entry name" value="Rtp1_C2"/>
</dbReference>